<dbReference type="EMBL" id="JAZHPZ010000002">
    <property type="protein sequence ID" value="MEF2965238.1"/>
    <property type="molecule type" value="Genomic_DNA"/>
</dbReference>
<comment type="caution">
    <text evidence="7">The sequence shown here is derived from an EMBL/GenBank/DDBJ whole genome shotgun (WGS) entry which is preliminary data.</text>
</comment>
<reference evidence="7 8" key="1">
    <citation type="submission" date="2024-02" db="EMBL/GenBank/DDBJ databases">
        <title>A nitrogen-fixing paenibacillus bacterium.</title>
        <authorList>
            <person name="Zhang W.L."/>
            <person name="Chen S.F."/>
        </authorList>
    </citation>
    <scope>NUCLEOTIDE SEQUENCE [LARGE SCALE GENOMIC DNA]</scope>
    <source>
        <strain evidence="7 8">M1</strain>
    </source>
</reference>
<dbReference type="Gene3D" id="3.40.50.12780">
    <property type="entry name" value="N-terminal domain of ligase-like"/>
    <property type="match status" value="1"/>
</dbReference>
<protein>
    <submittedName>
        <fullName evidence="7">Fatty acyl-AMP ligase</fullName>
    </submittedName>
</protein>
<evidence type="ECO:0000313" key="7">
    <source>
        <dbReference type="EMBL" id="MEF2965238.1"/>
    </source>
</evidence>
<dbReference type="InterPro" id="IPR045851">
    <property type="entry name" value="AMP-bd_C_sf"/>
</dbReference>
<keyword evidence="3" id="KW-0276">Fatty acid metabolism</keyword>
<keyword evidence="2 7" id="KW-0436">Ligase</keyword>
<dbReference type="Pfam" id="PF23024">
    <property type="entry name" value="AMP-dom_DIP2-like"/>
    <property type="match status" value="1"/>
</dbReference>
<dbReference type="SUPFAM" id="SSF56801">
    <property type="entry name" value="Acetyl-CoA synthetase-like"/>
    <property type="match status" value="1"/>
</dbReference>
<comment type="similarity">
    <text evidence="1">Belongs to the ATP-dependent AMP-binding enzyme family.</text>
</comment>
<dbReference type="Gene3D" id="3.30.300.30">
    <property type="match status" value="1"/>
</dbReference>
<dbReference type="InterPro" id="IPR000873">
    <property type="entry name" value="AMP-dep_synth/lig_dom"/>
</dbReference>
<evidence type="ECO:0000313" key="8">
    <source>
        <dbReference type="Proteomes" id="UP001306950"/>
    </source>
</evidence>
<evidence type="ECO:0000259" key="6">
    <source>
        <dbReference type="Pfam" id="PF23024"/>
    </source>
</evidence>
<evidence type="ECO:0000256" key="1">
    <source>
        <dbReference type="ARBA" id="ARBA00006432"/>
    </source>
</evidence>
<dbReference type="CDD" id="cd05931">
    <property type="entry name" value="FAAL"/>
    <property type="match status" value="1"/>
</dbReference>
<name>A0ABU7VPK1_9BACL</name>
<keyword evidence="4" id="KW-0443">Lipid metabolism</keyword>
<proteinExistence type="inferred from homology"/>
<evidence type="ECO:0000256" key="2">
    <source>
        <dbReference type="ARBA" id="ARBA00022598"/>
    </source>
</evidence>
<dbReference type="PANTHER" id="PTHR22754">
    <property type="entry name" value="DISCO-INTERACTING PROTEIN 2 DIP2 -RELATED"/>
    <property type="match status" value="1"/>
</dbReference>
<dbReference type="Proteomes" id="UP001306950">
    <property type="component" value="Unassembled WGS sequence"/>
</dbReference>
<feature type="domain" description="AMP-dependent synthetase/ligase" evidence="5">
    <location>
        <begin position="11"/>
        <end position="405"/>
    </location>
</feature>
<dbReference type="RefSeq" id="WP_331845475.1">
    <property type="nucleotide sequence ID" value="NZ_JAZHPZ010000002.1"/>
</dbReference>
<dbReference type="InterPro" id="IPR020845">
    <property type="entry name" value="AMP-binding_CS"/>
</dbReference>
<dbReference type="PROSITE" id="PS00455">
    <property type="entry name" value="AMP_BINDING"/>
    <property type="match status" value="1"/>
</dbReference>
<gene>
    <name evidence="7" type="ORF">V3851_05275</name>
</gene>
<dbReference type="InterPro" id="IPR040097">
    <property type="entry name" value="FAAL/FAAC"/>
</dbReference>
<keyword evidence="8" id="KW-1185">Reference proteome</keyword>
<dbReference type="PANTHER" id="PTHR22754:SF32">
    <property type="entry name" value="DISCO-INTERACTING PROTEIN 2"/>
    <property type="match status" value="1"/>
</dbReference>
<organism evidence="7 8">
    <name type="scientific">Paenibacillus haidiansis</name>
    <dbReference type="NCBI Taxonomy" id="1574488"/>
    <lineage>
        <taxon>Bacteria</taxon>
        <taxon>Bacillati</taxon>
        <taxon>Bacillota</taxon>
        <taxon>Bacilli</taxon>
        <taxon>Bacillales</taxon>
        <taxon>Paenibacillaceae</taxon>
        <taxon>Paenibacillus</taxon>
    </lineage>
</organism>
<dbReference type="InterPro" id="IPR025110">
    <property type="entry name" value="AMP-bd_C"/>
</dbReference>
<sequence>MMYRNLLDMLQERERQFPDKRAFVYLQNGENESENATYSELYKSSVKVAAYLQYLELKGERALILLPSGIEYIVAFLGCLQAGVIPIPAYPPTKSRNNDRLLSIYENAEPGLIILPSRAMTAKLPAAMRDAPIILIEEMLENQFPYDSMVETIEPDDIAFLQYTSGSTSTPKGVMVTHRNLLHNFNLMATQFGHSVHTRIVTWLPFYHDMGLIGNILQNIYNGGMCYIMAPLDFIQKPVRWLNAISKYSATYSGGPDFSYQLCSRNITEEEKSSLRLDCWSSAYCGSEPVHAETLRMFYESFRDYGLRKESLLPGYGLAEFTLCATVSRAQTGPVVQAVDEEALRRNEIVPVSEQADGGVRLVSSGVISDFLNVEIVNPITREPCQTNQIGEIWLRGESVAKGYWNDPYKSQEVFQAAKAQGREGDFYLRTGDLGFICNGELFVTGRWKDLIIIRGQNYYPQDIEWIAASSHEDLHETNAAAFSIERQGSEKLVVVCEMKRELRHKSKARQLDLTAMLEEVARMIRTRILDELQIEAYDIRIVPPLGIPKTSSSKVQRGKCKAMYLNGTLPQWGEDVERAIEARL</sequence>
<accession>A0ABU7VPK1</accession>
<evidence type="ECO:0000256" key="3">
    <source>
        <dbReference type="ARBA" id="ARBA00022832"/>
    </source>
</evidence>
<feature type="domain" description="AMP-binding enzyme C-terminal" evidence="6">
    <location>
        <begin position="450"/>
        <end position="571"/>
    </location>
</feature>
<dbReference type="GO" id="GO:0016874">
    <property type="term" value="F:ligase activity"/>
    <property type="evidence" value="ECO:0007669"/>
    <property type="project" value="UniProtKB-KW"/>
</dbReference>
<evidence type="ECO:0000259" key="5">
    <source>
        <dbReference type="Pfam" id="PF00501"/>
    </source>
</evidence>
<dbReference type="Pfam" id="PF00501">
    <property type="entry name" value="AMP-binding"/>
    <property type="match status" value="1"/>
</dbReference>
<evidence type="ECO:0000256" key="4">
    <source>
        <dbReference type="ARBA" id="ARBA00023098"/>
    </source>
</evidence>
<dbReference type="InterPro" id="IPR042099">
    <property type="entry name" value="ANL_N_sf"/>
</dbReference>